<gene>
    <name evidence="2" type="ORF">SAMN05661091_0311</name>
</gene>
<dbReference type="STRING" id="1313296.SAMN05661091_0311"/>
<organism evidence="2 3">
    <name type="scientific">Paenibacillus uliginis N3/975</name>
    <dbReference type="NCBI Taxonomy" id="1313296"/>
    <lineage>
        <taxon>Bacteria</taxon>
        <taxon>Bacillati</taxon>
        <taxon>Bacillota</taxon>
        <taxon>Bacilli</taxon>
        <taxon>Bacillales</taxon>
        <taxon>Paenibacillaceae</taxon>
        <taxon>Paenibacillus</taxon>
    </lineage>
</organism>
<proteinExistence type="predicted"/>
<keyword evidence="1" id="KW-0472">Membrane</keyword>
<reference evidence="2 3" key="1">
    <citation type="submission" date="2017-04" db="EMBL/GenBank/DDBJ databases">
        <authorList>
            <person name="Afonso C.L."/>
            <person name="Miller P.J."/>
            <person name="Scott M.A."/>
            <person name="Spackman E."/>
            <person name="Goraichik I."/>
            <person name="Dimitrov K.M."/>
            <person name="Suarez D.L."/>
            <person name="Swayne D.E."/>
        </authorList>
    </citation>
    <scope>NUCLEOTIDE SEQUENCE [LARGE SCALE GENOMIC DNA]</scope>
    <source>
        <strain evidence="2 3">N3/975</strain>
    </source>
</reference>
<keyword evidence="3" id="KW-1185">Reference proteome</keyword>
<evidence type="ECO:0000313" key="2">
    <source>
        <dbReference type="EMBL" id="SMF66937.1"/>
    </source>
</evidence>
<dbReference type="AlphaFoldDB" id="A0A1X7GBW1"/>
<sequence>MNQDISNTVTGAVGISGLLSIVISLVCIALAWWALQTLKLDLVIRNPKSPQGKLLHLLLAVVLGRFVAEFFIDYVMWSQMIRYMF</sequence>
<dbReference type="EMBL" id="LT840184">
    <property type="protein sequence ID" value="SMF66937.1"/>
    <property type="molecule type" value="Genomic_DNA"/>
</dbReference>
<name>A0A1X7GBW1_9BACL</name>
<keyword evidence="1" id="KW-1133">Transmembrane helix</keyword>
<dbReference type="Proteomes" id="UP000192940">
    <property type="component" value="Chromosome I"/>
</dbReference>
<accession>A0A1X7GBW1</accession>
<keyword evidence="1" id="KW-0812">Transmembrane</keyword>
<dbReference type="NCBIfam" id="TIGR02327">
    <property type="entry name" value="int_mem_ywzB"/>
    <property type="match status" value="1"/>
</dbReference>
<evidence type="ECO:0000256" key="1">
    <source>
        <dbReference type="SAM" id="Phobius"/>
    </source>
</evidence>
<dbReference type="Pfam" id="PF06612">
    <property type="entry name" value="DUF1146"/>
    <property type="match status" value="1"/>
</dbReference>
<dbReference type="InterPro" id="IPR009526">
    <property type="entry name" value="DUF1146"/>
</dbReference>
<dbReference type="RefSeq" id="WP_208917464.1">
    <property type="nucleotide sequence ID" value="NZ_LT840184.1"/>
</dbReference>
<feature type="transmembrane region" description="Helical" evidence="1">
    <location>
        <begin position="12"/>
        <end position="35"/>
    </location>
</feature>
<evidence type="ECO:0000313" key="3">
    <source>
        <dbReference type="Proteomes" id="UP000192940"/>
    </source>
</evidence>
<feature type="transmembrane region" description="Helical" evidence="1">
    <location>
        <begin position="55"/>
        <end position="77"/>
    </location>
</feature>
<protein>
    <submittedName>
        <fullName evidence="2">Conserved hypothetical integral membrane protein</fullName>
    </submittedName>
</protein>